<name>A0A5C8PCP7_9HYPH</name>
<gene>
    <name evidence="1" type="ORF">FHP25_31450</name>
</gene>
<dbReference type="InterPro" id="IPR007460">
    <property type="entry name" value="BrnT_toxin"/>
</dbReference>
<organism evidence="1 2">
    <name type="scientific">Vineibacter terrae</name>
    <dbReference type="NCBI Taxonomy" id="2586908"/>
    <lineage>
        <taxon>Bacteria</taxon>
        <taxon>Pseudomonadati</taxon>
        <taxon>Pseudomonadota</taxon>
        <taxon>Alphaproteobacteria</taxon>
        <taxon>Hyphomicrobiales</taxon>
        <taxon>Vineibacter</taxon>
    </lineage>
</organism>
<dbReference type="Pfam" id="PF04365">
    <property type="entry name" value="BrnT_toxin"/>
    <property type="match status" value="1"/>
</dbReference>
<comment type="caution">
    <text evidence="1">The sequence shown here is derived from an EMBL/GenBank/DDBJ whole genome shotgun (WGS) entry which is preliminary data.</text>
</comment>
<dbReference type="InterPro" id="IPR038573">
    <property type="entry name" value="BrnT_sf"/>
</dbReference>
<dbReference type="EMBL" id="VDUZ01000048">
    <property type="protein sequence ID" value="TXL71121.1"/>
    <property type="molecule type" value="Genomic_DNA"/>
</dbReference>
<dbReference type="RefSeq" id="WP_147850969.1">
    <property type="nucleotide sequence ID" value="NZ_VDUZ01000048.1"/>
</dbReference>
<dbReference type="Proteomes" id="UP000321638">
    <property type="component" value="Unassembled WGS sequence"/>
</dbReference>
<dbReference type="Gene3D" id="3.10.450.530">
    <property type="entry name" value="Ribonuclease toxin, BrnT, of type II toxin-antitoxin system"/>
    <property type="match status" value="1"/>
</dbReference>
<sequence>MHDENFEWDDGKAAENEAKHGVTFDMAREVFQDSFAIDIDDRSSAYGEDRFLIIGTVDGRLLTVAYTMRGETIRIISARSAAPYERRMYHEENKA</sequence>
<evidence type="ECO:0000313" key="2">
    <source>
        <dbReference type="Proteomes" id="UP000321638"/>
    </source>
</evidence>
<dbReference type="OrthoDB" id="9798158at2"/>
<evidence type="ECO:0000313" key="1">
    <source>
        <dbReference type="EMBL" id="TXL71121.1"/>
    </source>
</evidence>
<keyword evidence="2" id="KW-1185">Reference proteome</keyword>
<protein>
    <submittedName>
        <fullName evidence="1">BrnT family toxin</fullName>
    </submittedName>
</protein>
<dbReference type="AlphaFoldDB" id="A0A5C8PCP7"/>
<accession>A0A5C8PCP7</accession>
<reference evidence="1 2" key="1">
    <citation type="submission" date="2019-06" db="EMBL/GenBank/DDBJ databases">
        <title>New taxonomy in bacterial strain CC-CFT640, isolated from vineyard.</title>
        <authorList>
            <person name="Lin S.-Y."/>
            <person name="Tsai C.-F."/>
            <person name="Young C.-C."/>
        </authorList>
    </citation>
    <scope>NUCLEOTIDE SEQUENCE [LARGE SCALE GENOMIC DNA]</scope>
    <source>
        <strain evidence="1 2">CC-CFT640</strain>
    </source>
</reference>
<proteinExistence type="predicted"/>